<dbReference type="InterPro" id="IPR011645">
    <property type="entry name" value="HNOB_dom_associated"/>
</dbReference>
<dbReference type="InterPro" id="IPR029787">
    <property type="entry name" value="Nucleotide_cyclase"/>
</dbReference>
<evidence type="ECO:0000259" key="10">
    <source>
        <dbReference type="PROSITE" id="PS50125"/>
    </source>
</evidence>
<reference evidence="11 12" key="1">
    <citation type="submission" date="2018-11" db="EMBL/GenBank/DDBJ databases">
        <authorList>
            <consortium name="Pathogen Informatics"/>
        </authorList>
    </citation>
    <scope>NUCLEOTIDE SEQUENCE [LARGE SCALE GENOMIC DNA]</scope>
</reference>
<accession>A0A3P6PTS3</accession>
<dbReference type="Gene3D" id="3.30.70.1230">
    <property type="entry name" value="Nucleotide cyclase"/>
    <property type="match status" value="1"/>
</dbReference>
<dbReference type="AlphaFoldDB" id="A0A3P6PTS3"/>
<evidence type="ECO:0000256" key="4">
    <source>
        <dbReference type="ARBA" id="ARBA00022729"/>
    </source>
</evidence>
<keyword evidence="7" id="KW-0472">Membrane</keyword>
<evidence type="ECO:0000256" key="1">
    <source>
        <dbReference type="ARBA" id="ARBA00004479"/>
    </source>
</evidence>
<keyword evidence="6" id="KW-1133">Transmembrane helix</keyword>
<dbReference type="EC" id="4.6.1.2" evidence="2"/>
<dbReference type="InterPro" id="IPR001054">
    <property type="entry name" value="A/G_cyclase"/>
</dbReference>
<gene>
    <name evidence="11" type="ORF">DILT_LOCUS754</name>
</gene>
<dbReference type="GO" id="GO:0001653">
    <property type="term" value="F:peptide receptor activity"/>
    <property type="evidence" value="ECO:0007669"/>
    <property type="project" value="TreeGrafter"/>
</dbReference>
<dbReference type="GO" id="GO:0007168">
    <property type="term" value="P:receptor guanylyl cyclase signaling pathway"/>
    <property type="evidence" value="ECO:0007669"/>
    <property type="project" value="TreeGrafter"/>
</dbReference>
<proteinExistence type="predicted"/>
<dbReference type="Gene3D" id="6.10.250.780">
    <property type="match status" value="1"/>
</dbReference>
<dbReference type="GO" id="GO:0000166">
    <property type="term" value="F:nucleotide binding"/>
    <property type="evidence" value="ECO:0007669"/>
    <property type="project" value="UniProtKB-KW"/>
</dbReference>
<organism evidence="11 12">
    <name type="scientific">Dibothriocephalus latus</name>
    <name type="common">Fish tapeworm</name>
    <name type="synonym">Diphyllobothrium latum</name>
    <dbReference type="NCBI Taxonomy" id="60516"/>
    <lineage>
        <taxon>Eukaryota</taxon>
        <taxon>Metazoa</taxon>
        <taxon>Spiralia</taxon>
        <taxon>Lophotrochozoa</taxon>
        <taxon>Platyhelminthes</taxon>
        <taxon>Cestoda</taxon>
        <taxon>Eucestoda</taxon>
        <taxon>Diphyllobothriidea</taxon>
        <taxon>Diphyllobothriidae</taxon>
        <taxon>Dibothriocephalus</taxon>
    </lineage>
</organism>
<keyword evidence="5" id="KW-0547">Nucleotide-binding</keyword>
<sequence>MHTICNAWAENPEMRPTFHDISKSLEQSMHDRDVDYVDHITRIMEECSAELEAQVEHMTKDLQEEKQKTETLINSMLPRCVAQDLIGGNPVPPETFTQATIYFSNIVGFSHIIAKSAGYQIFDFLNDLYSAFDTAIQMFDVYKVSYLAFWQT</sequence>
<keyword evidence="8" id="KW-0456">Lyase</keyword>
<evidence type="ECO:0000256" key="7">
    <source>
        <dbReference type="ARBA" id="ARBA00023136"/>
    </source>
</evidence>
<dbReference type="InterPro" id="IPR050401">
    <property type="entry name" value="Cyclic_nucleotide_synthase"/>
</dbReference>
<keyword evidence="3" id="KW-0812">Transmembrane</keyword>
<keyword evidence="4" id="KW-0732">Signal</keyword>
<evidence type="ECO:0000313" key="11">
    <source>
        <dbReference type="EMBL" id="VDK36247.1"/>
    </source>
</evidence>
<dbReference type="OrthoDB" id="1890790at2759"/>
<dbReference type="GO" id="GO:0004383">
    <property type="term" value="F:guanylate cyclase activity"/>
    <property type="evidence" value="ECO:0007669"/>
    <property type="project" value="UniProtKB-EC"/>
</dbReference>
<name>A0A3P6PTS3_DIBLA</name>
<evidence type="ECO:0000256" key="9">
    <source>
        <dbReference type="ARBA" id="ARBA00023293"/>
    </source>
</evidence>
<protein>
    <recommendedName>
        <fullName evidence="2">guanylate cyclase</fullName>
        <ecNumber evidence="2">4.6.1.2</ecNumber>
    </recommendedName>
</protein>
<dbReference type="Proteomes" id="UP000281553">
    <property type="component" value="Unassembled WGS sequence"/>
</dbReference>
<dbReference type="Pfam" id="PF00211">
    <property type="entry name" value="Guanylate_cyc"/>
    <property type="match status" value="1"/>
</dbReference>
<evidence type="ECO:0000256" key="8">
    <source>
        <dbReference type="ARBA" id="ARBA00023239"/>
    </source>
</evidence>
<dbReference type="GO" id="GO:0005886">
    <property type="term" value="C:plasma membrane"/>
    <property type="evidence" value="ECO:0007669"/>
    <property type="project" value="TreeGrafter"/>
</dbReference>
<evidence type="ECO:0000256" key="6">
    <source>
        <dbReference type="ARBA" id="ARBA00022989"/>
    </source>
</evidence>
<dbReference type="Pfam" id="PF07701">
    <property type="entry name" value="HNOBA"/>
    <property type="match status" value="1"/>
</dbReference>
<comment type="subcellular location">
    <subcellularLocation>
        <location evidence="1">Membrane</location>
        <topology evidence="1">Single-pass type I membrane protein</topology>
    </subcellularLocation>
</comment>
<dbReference type="GO" id="GO:0035556">
    <property type="term" value="P:intracellular signal transduction"/>
    <property type="evidence" value="ECO:0007669"/>
    <property type="project" value="InterPro"/>
</dbReference>
<evidence type="ECO:0000256" key="5">
    <source>
        <dbReference type="ARBA" id="ARBA00022741"/>
    </source>
</evidence>
<dbReference type="SUPFAM" id="SSF55073">
    <property type="entry name" value="Nucleotide cyclase"/>
    <property type="match status" value="1"/>
</dbReference>
<keyword evidence="9" id="KW-0141">cGMP biosynthesis</keyword>
<dbReference type="PROSITE" id="PS50125">
    <property type="entry name" value="GUANYLATE_CYCLASE_2"/>
    <property type="match status" value="1"/>
</dbReference>
<evidence type="ECO:0000313" key="12">
    <source>
        <dbReference type="Proteomes" id="UP000281553"/>
    </source>
</evidence>
<dbReference type="GO" id="GO:0004016">
    <property type="term" value="F:adenylate cyclase activity"/>
    <property type="evidence" value="ECO:0007669"/>
    <property type="project" value="TreeGrafter"/>
</dbReference>
<evidence type="ECO:0000256" key="3">
    <source>
        <dbReference type="ARBA" id="ARBA00022692"/>
    </source>
</evidence>
<dbReference type="PANTHER" id="PTHR11920:SF335">
    <property type="entry name" value="GUANYLATE CYCLASE"/>
    <property type="match status" value="1"/>
</dbReference>
<evidence type="ECO:0000256" key="2">
    <source>
        <dbReference type="ARBA" id="ARBA00012202"/>
    </source>
</evidence>
<keyword evidence="12" id="KW-1185">Reference proteome</keyword>
<dbReference type="EMBL" id="UYRU01003663">
    <property type="protein sequence ID" value="VDK36247.1"/>
    <property type="molecule type" value="Genomic_DNA"/>
</dbReference>
<feature type="domain" description="Guanylate cyclase" evidence="10">
    <location>
        <begin position="100"/>
        <end position="148"/>
    </location>
</feature>
<dbReference type="PANTHER" id="PTHR11920">
    <property type="entry name" value="GUANYLYL CYCLASE"/>
    <property type="match status" value="1"/>
</dbReference>